<evidence type="ECO:0000313" key="3">
    <source>
        <dbReference type="Proteomes" id="UP000279446"/>
    </source>
</evidence>
<organism evidence="2 3">
    <name type="scientific">Paenibacillus anaericanus</name>
    <dbReference type="NCBI Taxonomy" id="170367"/>
    <lineage>
        <taxon>Bacteria</taxon>
        <taxon>Bacillati</taxon>
        <taxon>Bacillota</taxon>
        <taxon>Bacilli</taxon>
        <taxon>Bacillales</taxon>
        <taxon>Paenibacillaceae</taxon>
        <taxon>Paenibacillus</taxon>
    </lineage>
</organism>
<comment type="caution">
    <text evidence="2">The sequence shown here is derived from an EMBL/GenBank/DDBJ whole genome shotgun (WGS) entry which is preliminary data.</text>
</comment>
<evidence type="ECO:0000256" key="1">
    <source>
        <dbReference type="SAM" id="SignalP"/>
    </source>
</evidence>
<evidence type="ECO:0000313" key="2">
    <source>
        <dbReference type="EMBL" id="RUT48592.1"/>
    </source>
</evidence>
<accession>A0A433YFE7</accession>
<dbReference type="AlphaFoldDB" id="A0A433YFE7"/>
<gene>
    <name evidence="2" type="ORF">EJP82_01225</name>
</gene>
<dbReference type="EMBL" id="RZNY01000001">
    <property type="protein sequence ID" value="RUT48592.1"/>
    <property type="molecule type" value="Genomic_DNA"/>
</dbReference>
<reference evidence="2 3" key="1">
    <citation type="submission" date="2018-12" db="EMBL/GenBank/DDBJ databases">
        <authorList>
            <person name="Sun L."/>
            <person name="Chen Z."/>
        </authorList>
    </citation>
    <scope>NUCLEOTIDE SEQUENCE [LARGE SCALE GENOMIC DNA]</scope>
    <source>
        <strain evidence="2 3">DSM 15890</strain>
    </source>
</reference>
<dbReference type="Proteomes" id="UP000279446">
    <property type="component" value="Unassembled WGS sequence"/>
</dbReference>
<protein>
    <submittedName>
        <fullName evidence="2">Copper amine oxidase</fullName>
    </submittedName>
</protein>
<proteinExistence type="predicted"/>
<feature type="signal peptide" evidence="1">
    <location>
        <begin position="1"/>
        <end position="21"/>
    </location>
</feature>
<keyword evidence="1" id="KW-0732">Signal</keyword>
<feature type="chain" id="PRO_5039674866" evidence="1">
    <location>
        <begin position="22"/>
        <end position="195"/>
    </location>
</feature>
<keyword evidence="3" id="KW-1185">Reference proteome</keyword>
<sequence>MKKWAYIVGAFLLGVIVASSAGTVSAQVKSLIGQKVTGEYTVIVNGKELQDKGAVISGKTNVPLRSLTEALGVDIQVTGKTIEISSDVVNDIGSPSETTNTTTPTVTSGTDKVALIDGKYYTKYELLNKKTTLESGLEVAKKESDELIKEYESLKADGKLEGPQVWEARLKSNEEGINRKTTELEKVNEALKTFE</sequence>
<dbReference type="RefSeq" id="WP_127190186.1">
    <property type="nucleotide sequence ID" value="NZ_RZNY01000001.1"/>
</dbReference>
<dbReference type="OrthoDB" id="2616834at2"/>
<name>A0A433YFE7_9BACL</name>